<gene>
    <name evidence="7 9" type="primary">lpxD</name>
    <name evidence="9" type="ORF">RF683_04855</name>
</gene>
<dbReference type="NCBIfam" id="NF002060">
    <property type="entry name" value="PRK00892.1"/>
    <property type="match status" value="1"/>
</dbReference>
<dbReference type="PANTHER" id="PTHR43378:SF2">
    <property type="entry name" value="UDP-3-O-ACYLGLUCOSAMINE N-ACYLTRANSFERASE 1, MITOCHONDRIAL-RELATED"/>
    <property type="match status" value="1"/>
</dbReference>
<evidence type="ECO:0000313" key="10">
    <source>
        <dbReference type="Proteomes" id="UP001180481"/>
    </source>
</evidence>
<dbReference type="PANTHER" id="PTHR43378">
    <property type="entry name" value="UDP-3-O-ACYLGLUCOSAMINE N-ACYLTRANSFERASE"/>
    <property type="match status" value="1"/>
</dbReference>
<evidence type="ECO:0000256" key="3">
    <source>
        <dbReference type="ARBA" id="ARBA00022679"/>
    </source>
</evidence>
<dbReference type="CDD" id="cd03352">
    <property type="entry name" value="LbH_LpxD"/>
    <property type="match status" value="1"/>
</dbReference>
<dbReference type="Proteomes" id="UP001180481">
    <property type="component" value="Chromosome"/>
</dbReference>
<dbReference type="GO" id="GO:0103118">
    <property type="term" value="F:UDP-3-O-[(3R)-3-hydroxyacyl]-glucosamine N-acyltransferase activity"/>
    <property type="evidence" value="ECO:0007669"/>
    <property type="project" value="UniProtKB-EC"/>
</dbReference>
<evidence type="ECO:0000259" key="8">
    <source>
        <dbReference type="Pfam" id="PF04613"/>
    </source>
</evidence>
<keyword evidence="4 7" id="KW-0677">Repeat</keyword>
<evidence type="ECO:0000256" key="1">
    <source>
        <dbReference type="ARBA" id="ARBA00022516"/>
    </source>
</evidence>
<evidence type="ECO:0000256" key="4">
    <source>
        <dbReference type="ARBA" id="ARBA00022737"/>
    </source>
</evidence>
<evidence type="ECO:0000256" key="5">
    <source>
        <dbReference type="ARBA" id="ARBA00023098"/>
    </source>
</evidence>
<accession>A0ABY9RF54</accession>
<dbReference type="Gene3D" id="3.40.1390.10">
    <property type="entry name" value="MurE/MurF, N-terminal domain"/>
    <property type="match status" value="1"/>
</dbReference>
<keyword evidence="3 7" id="KW-0808">Transferase</keyword>
<dbReference type="RefSeq" id="WP_309533067.1">
    <property type="nucleotide sequence ID" value="NZ_CP133721.1"/>
</dbReference>
<keyword evidence="6 7" id="KW-0012">Acyltransferase</keyword>
<comment type="function">
    <text evidence="7">Catalyzes the N-acylation of UDP-3-O-acylglucosamine using 3-hydroxyacyl-ACP as the acyl donor. Is involved in the biosynthesis of lipid A, a phosphorylated glycolipid that anchors the lipopolysaccharide to the outer membrane of the cell.</text>
</comment>
<keyword evidence="1 7" id="KW-0444">Lipid biosynthesis</keyword>
<keyword evidence="10" id="KW-1185">Reference proteome</keyword>
<proteinExistence type="inferred from homology"/>
<keyword evidence="5 7" id="KW-0443">Lipid metabolism</keyword>
<dbReference type="Pfam" id="PF00132">
    <property type="entry name" value="Hexapep"/>
    <property type="match status" value="2"/>
</dbReference>
<dbReference type="InterPro" id="IPR020573">
    <property type="entry name" value="UDP_GlcNAc_AcTrfase_non-rep"/>
</dbReference>
<protein>
    <recommendedName>
        <fullName evidence="7">UDP-3-O-acylglucosamine N-acyltransferase</fullName>
        <ecNumber evidence="7">2.3.1.191</ecNumber>
    </recommendedName>
</protein>
<evidence type="ECO:0000313" key="9">
    <source>
        <dbReference type="EMBL" id="WMW78776.1"/>
    </source>
</evidence>
<dbReference type="SUPFAM" id="SSF51161">
    <property type="entry name" value="Trimeric LpxA-like enzymes"/>
    <property type="match status" value="1"/>
</dbReference>
<dbReference type="NCBIfam" id="TIGR01853">
    <property type="entry name" value="lipid_A_lpxD"/>
    <property type="match status" value="1"/>
</dbReference>
<name>A0ABY9RF54_9FLAO</name>
<dbReference type="InterPro" id="IPR007691">
    <property type="entry name" value="LpxD"/>
</dbReference>
<dbReference type="EMBL" id="CP133721">
    <property type="protein sequence ID" value="WMW78776.1"/>
    <property type="molecule type" value="Genomic_DNA"/>
</dbReference>
<feature type="domain" description="UDP-3-O-[3-hydroxymyristoyl] glucosamine N-acyltransferase non-repeat region" evidence="8">
    <location>
        <begin position="22"/>
        <end position="89"/>
    </location>
</feature>
<sequence>MKFTAQQIAGILEGEIIGNPNAEVYKLAKIEEGTEGSLTFLANPKYVNYIYTTNATIAIVNKSFQPEQPIKATLIKVEDAYQSFSKLLEYYNQIKLMKSGIEQPSVISEGVTHGSDLYLGSFSYIGQNVKIGNNVKIYPNCFIGDNVEIGDDCVFFAGVRIYSETVIGSRVTIHSGTIVGADGFGFAPQEDGSYKKVPQIGNVIIEDDVEIGSCATVDRATLGSTIIRTGVKLDNQIQVAHNVEIGAHTVIAAQTAIAGSTKIGKNCMIGGQVGIVGHITIGNGVKIQAQSGVGKSLKDGETVQGTPAFGYGDFSKSYVHFKNLPKIVREIEDIKKNNIK</sequence>
<evidence type="ECO:0000256" key="7">
    <source>
        <dbReference type="HAMAP-Rule" id="MF_00523"/>
    </source>
</evidence>
<comment type="similarity">
    <text evidence="7">Belongs to the transferase hexapeptide repeat family. LpxD subfamily.</text>
</comment>
<feature type="active site" description="Proton acceptor" evidence="7">
    <location>
        <position position="241"/>
    </location>
</feature>
<comment type="subunit">
    <text evidence="7">Homotrimer.</text>
</comment>
<dbReference type="InterPro" id="IPR011004">
    <property type="entry name" value="Trimer_LpxA-like_sf"/>
</dbReference>
<keyword evidence="2 7" id="KW-0441">Lipid A biosynthesis</keyword>
<comment type="catalytic activity">
    <reaction evidence="7">
        <text>a UDP-3-O-[(3R)-3-hydroxyacyl]-alpha-D-glucosamine + a (3R)-hydroxyacyl-[ACP] = a UDP-2-N,3-O-bis[(3R)-3-hydroxyacyl]-alpha-D-glucosamine + holo-[ACP] + H(+)</text>
        <dbReference type="Rhea" id="RHEA:53836"/>
        <dbReference type="Rhea" id="RHEA-COMP:9685"/>
        <dbReference type="Rhea" id="RHEA-COMP:9945"/>
        <dbReference type="ChEBI" id="CHEBI:15378"/>
        <dbReference type="ChEBI" id="CHEBI:64479"/>
        <dbReference type="ChEBI" id="CHEBI:78827"/>
        <dbReference type="ChEBI" id="CHEBI:137740"/>
        <dbReference type="ChEBI" id="CHEBI:137748"/>
        <dbReference type="EC" id="2.3.1.191"/>
    </reaction>
</comment>
<dbReference type="EC" id="2.3.1.191" evidence="7"/>
<organism evidence="9 10">
    <name type="scientific">Flavobacterium nakdongensis</name>
    <dbReference type="NCBI Taxonomy" id="3073563"/>
    <lineage>
        <taxon>Bacteria</taxon>
        <taxon>Pseudomonadati</taxon>
        <taxon>Bacteroidota</taxon>
        <taxon>Flavobacteriia</taxon>
        <taxon>Flavobacteriales</taxon>
        <taxon>Flavobacteriaceae</taxon>
        <taxon>Flavobacterium</taxon>
    </lineage>
</organism>
<dbReference type="Pfam" id="PF04613">
    <property type="entry name" value="LpxD"/>
    <property type="match status" value="1"/>
</dbReference>
<dbReference type="Gene3D" id="2.160.10.10">
    <property type="entry name" value="Hexapeptide repeat proteins"/>
    <property type="match status" value="1"/>
</dbReference>
<dbReference type="InterPro" id="IPR001451">
    <property type="entry name" value="Hexapep"/>
</dbReference>
<dbReference type="HAMAP" id="MF_00523">
    <property type="entry name" value="LpxD"/>
    <property type="match status" value="1"/>
</dbReference>
<comment type="pathway">
    <text evidence="7">Bacterial outer membrane biogenesis; LPS lipid A biosynthesis.</text>
</comment>
<evidence type="ECO:0000256" key="2">
    <source>
        <dbReference type="ARBA" id="ARBA00022556"/>
    </source>
</evidence>
<reference evidence="9" key="1">
    <citation type="submission" date="2023-09" db="EMBL/GenBank/DDBJ databases">
        <title>Flavobacterium sp. 20NA77.7 isolated from freshwater.</title>
        <authorList>
            <person name="Le V."/>
            <person name="Ko S.-R."/>
            <person name="Ahn C.-Y."/>
            <person name="Oh H.-M."/>
        </authorList>
    </citation>
    <scope>NUCLEOTIDE SEQUENCE</scope>
    <source>
        <strain evidence="9">20NA77.7</strain>
    </source>
</reference>
<evidence type="ECO:0000256" key="6">
    <source>
        <dbReference type="ARBA" id="ARBA00023315"/>
    </source>
</evidence>